<evidence type="ECO:0000313" key="2">
    <source>
        <dbReference type="EMBL" id="MDC8013532.1"/>
    </source>
</evidence>
<gene>
    <name evidence="2" type="ORF">OD750_013390</name>
</gene>
<dbReference type="GO" id="GO:0035269">
    <property type="term" value="P:protein O-linked glycosylation via mannose"/>
    <property type="evidence" value="ECO:0007669"/>
    <property type="project" value="TreeGrafter"/>
</dbReference>
<feature type="transmembrane region" description="Helical" evidence="1">
    <location>
        <begin position="104"/>
        <end position="122"/>
    </location>
</feature>
<proteinExistence type="predicted"/>
<reference evidence="2" key="1">
    <citation type="submission" date="2023-02" db="EMBL/GenBank/DDBJ databases">
        <title>Tahibacter soli sp. nov. isolated from soil.</title>
        <authorList>
            <person name="Baek J.H."/>
            <person name="Lee J.K."/>
            <person name="Choi D.G."/>
            <person name="Jeon C.O."/>
        </authorList>
    </citation>
    <scope>NUCLEOTIDE SEQUENCE</scope>
    <source>
        <strain evidence="2">BL</strain>
    </source>
</reference>
<comment type="caution">
    <text evidence="2">The sequence shown here is derived from an EMBL/GenBank/DDBJ whole genome shotgun (WGS) entry which is preliminary data.</text>
</comment>
<feature type="transmembrane region" description="Helical" evidence="1">
    <location>
        <begin position="203"/>
        <end position="221"/>
    </location>
</feature>
<keyword evidence="1" id="KW-0812">Transmembrane</keyword>
<sequence length="510" mass="54942">MLVLGVHWGSFGGHFLSDDFGFPWGLYHAAARGDVWGYVWDHVVVTTPQPGNFYRPVGFLSFALNWLAVGAEPLGWRLVNFALHLINGLLVYRVARRIADGQAHARFAAACAAALFVAYPLAPEVSAWMVARFDALALAGVLLALDRHLAARAWFDGARIASLAAFAFALGSKEPAMTAPAFLALGGFFVVHAREPLARRAALALRDVVPALVVLAAYLAWRRYLFAGNMVEVYAGSSPLAHLSPAQLWNHLVGMRPIPDAAFGGAWPWAAFVVALVAAWNGVGAWRRGAFATLWLLPLFGFAVSVGAVLPHFSGVPENGEGARLFYLAGSWLALWLALPLACRDATRTRVGVAWALVALFVAGQAQAMVPWRKAGQAMNALFVAIDDVVAHGDPNVHALVVVPDHWRSAPFLRNAQGAPTIPPFRRASVASRVSLFTPVAYAEWAGRIARRDVPWTPAQPVVPHLYCFDADAARFVALDVATTPDALADWPAAWQAAIAGSACADEFRR</sequence>
<keyword evidence="1" id="KW-0472">Membrane</keyword>
<evidence type="ECO:0000256" key="1">
    <source>
        <dbReference type="SAM" id="Phobius"/>
    </source>
</evidence>
<dbReference type="PANTHER" id="PTHR44216:SF3">
    <property type="entry name" value="PROTEIN O-MANNOSYL-TRANSFERASE TMTC2"/>
    <property type="match status" value="1"/>
</dbReference>
<dbReference type="GO" id="GO:0000030">
    <property type="term" value="F:mannosyltransferase activity"/>
    <property type="evidence" value="ECO:0007669"/>
    <property type="project" value="TreeGrafter"/>
</dbReference>
<protein>
    <recommendedName>
        <fullName evidence="4">Glycosyltransferase RgtA/B/C/D-like domain-containing protein</fullName>
    </recommendedName>
</protein>
<dbReference type="Proteomes" id="UP001139971">
    <property type="component" value="Unassembled WGS sequence"/>
</dbReference>
<accession>A0A9X3YL06</accession>
<dbReference type="PANTHER" id="PTHR44216">
    <property type="entry name" value="PROTEIN O-MANNOSYL-TRANSFERASE TMTC2"/>
    <property type="match status" value="1"/>
</dbReference>
<evidence type="ECO:0008006" key="4">
    <source>
        <dbReference type="Google" id="ProtNLM"/>
    </source>
</evidence>
<organism evidence="2 3">
    <name type="scientific">Tahibacter soli</name>
    <dbReference type="NCBI Taxonomy" id="2983605"/>
    <lineage>
        <taxon>Bacteria</taxon>
        <taxon>Pseudomonadati</taxon>
        <taxon>Pseudomonadota</taxon>
        <taxon>Gammaproteobacteria</taxon>
        <taxon>Lysobacterales</taxon>
        <taxon>Rhodanobacteraceae</taxon>
        <taxon>Tahibacter</taxon>
    </lineage>
</organism>
<name>A0A9X3YL06_9GAMM</name>
<dbReference type="RefSeq" id="WP_263545739.1">
    <property type="nucleotide sequence ID" value="NZ_JAOVZO020000017.1"/>
</dbReference>
<feature type="transmembrane region" description="Helical" evidence="1">
    <location>
        <begin position="354"/>
        <end position="372"/>
    </location>
</feature>
<feature type="transmembrane region" description="Helical" evidence="1">
    <location>
        <begin position="266"/>
        <end position="286"/>
    </location>
</feature>
<dbReference type="EMBL" id="JAOVZO020000017">
    <property type="protein sequence ID" value="MDC8013532.1"/>
    <property type="molecule type" value="Genomic_DNA"/>
</dbReference>
<feature type="transmembrane region" description="Helical" evidence="1">
    <location>
        <begin position="325"/>
        <end position="342"/>
    </location>
</feature>
<dbReference type="InterPro" id="IPR052384">
    <property type="entry name" value="TMTC_O-mannosyltransferase"/>
</dbReference>
<keyword evidence="3" id="KW-1185">Reference proteome</keyword>
<feature type="transmembrane region" description="Helical" evidence="1">
    <location>
        <begin position="74"/>
        <end position="92"/>
    </location>
</feature>
<feature type="transmembrane region" description="Helical" evidence="1">
    <location>
        <begin position="176"/>
        <end position="191"/>
    </location>
</feature>
<evidence type="ECO:0000313" key="3">
    <source>
        <dbReference type="Proteomes" id="UP001139971"/>
    </source>
</evidence>
<feature type="transmembrane region" description="Helical" evidence="1">
    <location>
        <begin position="293"/>
        <end position="313"/>
    </location>
</feature>
<keyword evidence="1" id="KW-1133">Transmembrane helix</keyword>
<dbReference type="AlphaFoldDB" id="A0A9X3YL06"/>